<name>A0A8W7PBW0_ANOCL</name>
<dbReference type="PANTHER" id="PTHR24336:SF8">
    <property type="entry name" value="LADYBIRD EARLY-RELATED"/>
    <property type="match status" value="1"/>
</dbReference>
<feature type="compositionally biased region" description="Low complexity" evidence="4">
    <location>
        <begin position="42"/>
        <end position="52"/>
    </location>
</feature>
<feature type="region of interest" description="Disordered" evidence="4">
    <location>
        <begin position="453"/>
        <end position="475"/>
    </location>
</feature>
<feature type="region of interest" description="Disordered" evidence="4">
    <location>
        <begin position="499"/>
        <end position="519"/>
    </location>
</feature>
<accession>A0A8W7PBW0</accession>
<evidence type="ECO:0000256" key="1">
    <source>
        <dbReference type="ARBA" id="ARBA00023125"/>
    </source>
</evidence>
<feature type="compositionally biased region" description="Low complexity" evidence="4">
    <location>
        <begin position="548"/>
        <end position="557"/>
    </location>
</feature>
<feature type="compositionally biased region" description="Low complexity" evidence="4">
    <location>
        <begin position="149"/>
        <end position="176"/>
    </location>
</feature>
<dbReference type="GO" id="GO:0000981">
    <property type="term" value="F:DNA-binding transcription factor activity, RNA polymerase II-specific"/>
    <property type="evidence" value="ECO:0007669"/>
    <property type="project" value="TreeGrafter"/>
</dbReference>
<evidence type="ECO:0000313" key="5">
    <source>
        <dbReference type="EnsemblMetazoa" id="ACOM028775-PA.1"/>
    </source>
</evidence>
<keyword evidence="1" id="KW-0238">DNA-binding</keyword>
<feature type="region of interest" description="Disordered" evidence="4">
    <location>
        <begin position="314"/>
        <end position="431"/>
    </location>
</feature>
<dbReference type="GO" id="GO:0005634">
    <property type="term" value="C:nucleus"/>
    <property type="evidence" value="ECO:0007669"/>
    <property type="project" value="TreeGrafter"/>
</dbReference>
<feature type="compositionally biased region" description="Low complexity" evidence="4">
    <location>
        <begin position="315"/>
        <end position="331"/>
    </location>
</feature>
<evidence type="ECO:0000256" key="4">
    <source>
        <dbReference type="SAM" id="MobiDB-lite"/>
    </source>
</evidence>
<proteinExistence type="predicted"/>
<evidence type="ECO:0000256" key="2">
    <source>
        <dbReference type="ARBA" id="ARBA00023155"/>
    </source>
</evidence>
<feature type="compositionally biased region" description="Basic and acidic residues" evidence="4">
    <location>
        <begin position="194"/>
        <end position="203"/>
    </location>
</feature>
<feature type="compositionally biased region" description="Low complexity" evidence="4">
    <location>
        <begin position="25"/>
        <end position="35"/>
    </location>
</feature>
<keyword evidence="2" id="KW-0371">Homeobox</keyword>
<protein>
    <submittedName>
        <fullName evidence="5">Uncharacterized protein</fullName>
    </submittedName>
</protein>
<dbReference type="Proteomes" id="UP000075882">
    <property type="component" value="Unassembled WGS sequence"/>
</dbReference>
<sequence length="575" mass="59971">MLEEADLRTGKMLCRTSSPPPPCSSPAGSEISVGSPSPPPIGSDSAHPAHLPHPHTLAVTHLVHHHPLVHPHHPHHPAALHAHAAVSALQARAEDYFTPLKRLRMVEGGSGVELASPPGGSPKESTSRGSSPTTPINSASSANTVTSPNNSGNSATTLTTSTTTSSNTTKPSSGSTAAEGVKSFSIADILGRDAEAASREGAREPSPPPINPALHHASLSHHHLHLTGHHPAAHLAAAHHHHHHHHSSSTLQQAASKIVRPWDHLRGPIPVRPFLPPALLHYEHRLALDYHQQLQEHFRAQAQLLRHMSMDIIPSESGSERSSSAASDCCSPEIGRGSDHQSHQSSQSSSSGVGGGSAGAGDGSGRSGANGGASGAAKSGSKTAPNGTPLDALFQMTNKNFDESNEDSGVQVNHHRRVSSNQTDVGIPPKSFASVRDESTRFVMAAQSTERAGGVWRGGQNGPKNTGQLPGLPPNRTAGTNRSAAARLLTHWATPLGRLGEPLRAAPSQPNSTVRPSHCGVRGVQSGYPGRCSAVSVLMSEQPQKQNPRSSPSRSSPIFSVGLWARVASRAGEAA</sequence>
<dbReference type="InterPro" id="IPR051892">
    <property type="entry name" value="LBX_TF"/>
</dbReference>
<reference evidence="5" key="1">
    <citation type="submission" date="2022-08" db="UniProtKB">
        <authorList>
            <consortium name="EnsemblMetazoa"/>
        </authorList>
    </citation>
    <scope>IDENTIFICATION</scope>
</reference>
<keyword evidence="3" id="KW-0539">Nucleus</keyword>
<dbReference type="PANTHER" id="PTHR24336">
    <property type="entry name" value="TRANSCRIPTION FACTOR LBX"/>
    <property type="match status" value="1"/>
</dbReference>
<feature type="region of interest" description="Disordered" evidence="4">
    <location>
        <begin position="538"/>
        <end position="558"/>
    </location>
</feature>
<feature type="region of interest" description="Disordered" evidence="4">
    <location>
        <begin position="235"/>
        <end position="255"/>
    </location>
</feature>
<dbReference type="EnsemblMetazoa" id="ACOM028775-RA">
    <property type="protein sequence ID" value="ACOM028775-PA.1"/>
    <property type="gene ID" value="ACOM028775"/>
</dbReference>
<feature type="region of interest" description="Disordered" evidence="4">
    <location>
        <begin position="194"/>
        <end position="215"/>
    </location>
</feature>
<feature type="compositionally biased region" description="Basic residues" evidence="4">
    <location>
        <begin position="235"/>
        <end position="247"/>
    </location>
</feature>
<feature type="region of interest" description="Disordered" evidence="4">
    <location>
        <begin position="110"/>
        <end position="180"/>
    </location>
</feature>
<dbReference type="AlphaFoldDB" id="A0A8W7PBW0"/>
<organism evidence="5">
    <name type="scientific">Anopheles coluzzii</name>
    <name type="common">African malaria mosquito</name>
    <dbReference type="NCBI Taxonomy" id="1518534"/>
    <lineage>
        <taxon>Eukaryota</taxon>
        <taxon>Metazoa</taxon>
        <taxon>Ecdysozoa</taxon>
        <taxon>Arthropoda</taxon>
        <taxon>Hexapoda</taxon>
        <taxon>Insecta</taxon>
        <taxon>Pterygota</taxon>
        <taxon>Neoptera</taxon>
        <taxon>Endopterygota</taxon>
        <taxon>Diptera</taxon>
        <taxon>Nematocera</taxon>
        <taxon>Culicoidea</taxon>
        <taxon>Culicidae</taxon>
        <taxon>Anophelinae</taxon>
        <taxon>Anopheles</taxon>
    </lineage>
</organism>
<feature type="region of interest" description="Disordered" evidence="4">
    <location>
        <begin position="1"/>
        <end position="52"/>
    </location>
</feature>
<feature type="compositionally biased region" description="Gly residues" evidence="4">
    <location>
        <begin position="352"/>
        <end position="374"/>
    </location>
</feature>
<dbReference type="GO" id="GO:1990837">
    <property type="term" value="F:sequence-specific double-stranded DNA binding"/>
    <property type="evidence" value="ECO:0007669"/>
    <property type="project" value="TreeGrafter"/>
</dbReference>
<dbReference type="VEuPathDB" id="VectorBase:ACON2_036910"/>
<feature type="compositionally biased region" description="Polar residues" evidence="4">
    <location>
        <begin position="123"/>
        <end position="148"/>
    </location>
</feature>
<evidence type="ECO:0000256" key="3">
    <source>
        <dbReference type="ARBA" id="ARBA00023242"/>
    </source>
</evidence>